<keyword evidence="3" id="KW-1185">Reference proteome</keyword>
<evidence type="ECO:0000256" key="1">
    <source>
        <dbReference type="SAM" id="Phobius"/>
    </source>
</evidence>
<evidence type="ECO:0000313" key="3">
    <source>
        <dbReference type="Proteomes" id="UP000244773"/>
    </source>
</evidence>
<keyword evidence="1" id="KW-0812">Transmembrane</keyword>
<keyword evidence="1" id="KW-1133">Transmembrane helix</keyword>
<keyword evidence="1" id="KW-0472">Membrane</keyword>
<protein>
    <submittedName>
        <fullName evidence="2">Uncharacterized protein</fullName>
    </submittedName>
</protein>
<dbReference type="Proteomes" id="UP000244773">
    <property type="component" value="Segment"/>
</dbReference>
<sequence>MGHTTTLKKCLSRVVTDWVHSRQCERLILRECELPTGCNMNDIPDVIPMLGQGFLSNFDDFIFLDNGQGVPFSLLDESIQKRFSQGFNNRIMKIPYKYTPFAVYIYMMFFMSNHILMPFDERRNIMFNHELSSDNYESGLSCIFDETDKILIHADVQSGKSHQMAVVMYYLMAVQGLFMFGSSYRRVACSSRLEYANKINEVLSITAESDIFITLRFCFEMFRTCKGFQEISNAPDLFWMNRIFVQSFNLKSQNQEILHFLNDYHPRPVHVVASNVNGITLIRNKKDEIFNIYGKDSMGIIFDEAQDTSNGSSNAAKDKTSEKRKMNEVKFYKHLKEMLPYFSCKVYVTATPMQMIIEYPSYVSGMIRRMIASEDYYGYSKRLPENRRIRHKIIEKGIKRNTDYNNHDSFSEHRNSETMQKINFVIDHMKRNPDDIIPKARILKIREMQVKNMQNTGLSIILKEPEVLCLLHHSDTGENSSYPDLKFKSSDCYYFMSMDLFENIISCEEQHNTFRISESPKTITIFGQEGKVMTKHIFFTGKGQGIEFLTESSDIAKIFVVFYLKGKQGLQRGFDFPEKYRKHQLQKSNGKPLLMAVISGQMNSASVPNKSSNHELITTDCLSSYNSSTNKVSVYQDLGRIAGNHKKIKNEINNPPILWAIDQYNSDLAKIYVDLEEDIMTITNQIFSNHPYLMNKGFDFFELINKSKYVVSKEDTKQFYKLIQDVRQDSNGSKCVWLSSDPETQKEHFQHLRRIRCQEDSHDIETINEQVSVFETTTTHDPRKRENRDIIESYKGNLDQDCEQILLDNMKKELNDAFAYPTTTAVSDLIYYMHPDFDTIDDIQNQKDTLICSRLTNEDYLRLSNDAKIICHYHMTFDHGTSDLYFKDNAQQAIKQVTRKSVRNFESLIGFGDVTNISRSAEFIRFLLTTIIMSFTGYSFTELKDLKFQDIFCKHEIPQSHLENFYFTYKQLQDIYLTHGRLSPDQWRHYSSLCLFTGTNVTQIKKYREKNELSTKRSDMNHLIHKSSLWGTPICKRRFLTTGGQVYLLSDFLIQDLYNHEDYGNVSLYDFISLVEKELKNISSDFDESCIKTYPADDSTIKQMHNDLLSAS</sequence>
<name>A0A2P0VNH1_9VIRU</name>
<dbReference type="EMBL" id="KY322437">
    <property type="protein sequence ID" value="AUF82458.1"/>
    <property type="molecule type" value="Genomic_DNA"/>
</dbReference>
<accession>A0A2P0VNH1</accession>
<feature type="transmembrane region" description="Helical" evidence="1">
    <location>
        <begin position="101"/>
        <end position="119"/>
    </location>
</feature>
<evidence type="ECO:0000313" key="2">
    <source>
        <dbReference type="EMBL" id="AUF82458.1"/>
    </source>
</evidence>
<organism evidence="2">
    <name type="scientific">Tetraselmis virus 1</name>
    <dbReference type="NCBI Taxonomy" id="2060617"/>
    <lineage>
        <taxon>Viruses</taxon>
        <taxon>Varidnaviria</taxon>
        <taxon>Bamfordvirae</taxon>
        <taxon>Nucleocytoviricota</taxon>
        <taxon>Megaviricetes</taxon>
        <taxon>Imitervirales</taxon>
        <taxon>Allomimiviridae</taxon>
        <taxon>Oceanusvirus</taxon>
        <taxon>Oceanusvirus kaneohense</taxon>
    </lineage>
</organism>
<reference evidence="2" key="1">
    <citation type="journal article" date="2018" name="Virology">
        <title>A giant virus infecting green algae encodes key fermentation genes.</title>
        <authorList>
            <person name="Schvarcz C.R."/>
            <person name="Steward G.F."/>
        </authorList>
    </citation>
    <scope>NUCLEOTIDE SEQUENCE [LARGE SCALE GENOMIC DNA]</scope>
</reference>
<proteinExistence type="predicted"/>
<gene>
    <name evidence="2" type="ORF">TetV_366</name>
</gene>